<sequence>MTRSQQKAAGIFLSSINWEEGVESGLRENGKCEDQLPVTELIGSGRQDKESFGSTVIA</sequence>
<reference evidence="1 2" key="1">
    <citation type="submission" date="2021-01" db="EMBL/GenBank/DDBJ databases">
        <title>Genomic Encyclopedia of Type Strains, Phase IV (KMG-IV): sequencing the most valuable type-strain genomes for metagenomic binning, comparative biology and taxonomic classification.</title>
        <authorList>
            <person name="Goeker M."/>
        </authorList>
    </citation>
    <scope>NUCLEOTIDE SEQUENCE [LARGE SCALE GENOMIC DNA]</scope>
    <source>
        <strain evidence="1 2">DSM 105453</strain>
    </source>
</reference>
<gene>
    <name evidence="1" type="ORF">JOC94_000578</name>
</gene>
<name>A0ABS2R207_9BACI</name>
<dbReference type="RefSeq" id="WP_171973996.1">
    <property type="nucleotide sequence ID" value="NZ_JAFBFH010000003.1"/>
</dbReference>
<evidence type="ECO:0000313" key="2">
    <source>
        <dbReference type="Proteomes" id="UP000823485"/>
    </source>
</evidence>
<protein>
    <submittedName>
        <fullName evidence="1">Uncharacterized protein</fullName>
    </submittedName>
</protein>
<organism evidence="1 2">
    <name type="scientific">Siminovitchia thermophila</name>
    <dbReference type="NCBI Taxonomy" id="1245522"/>
    <lineage>
        <taxon>Bacteria</taxon>
        <taxon>Bacillati</taxon>
        <taxon>Bacillota</taxon>
        <taxon>Bacilli</taxon>
        <taxon>Bacillales</taxon>
        <taxon>Bacillaceae</taxon>
        <taxon>Siminovitchia</taxon>
    </lineage>
</organism>
<keyword evidence="2" id="KW-1185">Reference proteome</keyword>
<dbReference type="Proteomes" id="UP000823485">
    <property type="component" value="Unassembled WGS sequence"/>
</dbReference>
<proteinExistence type="predicted"/>
<accession>A0ABS2R207</accession>
<evidence type="ECO:0000313" key="1">
    <source>
        <dbReference type="EMBL" id="MBM7713609.1"/>
    </source>
</evidence>
<dbReference type="EMBL" id="JAFBFH010000003">
    <property type="protein sequence ID" value="MBM7713609.1"/>
    <property type="molecule type" value="Genomic_DNA"/>
</dbReference>
<comment type="caution">
    <text evidence="1">The sequence shown here is derived from an EMBL/GenBank/DDBJ whole genome shotgun (WGS) entry which is preliminary data.</text>
</comment>